<gene>
    <name evidence="1" type="ORF">BFW38_03365</name>
</gene>
<dbReference type="Proteomes" id="UP000094291">
    <property type="component" value="Unassembled WGS sequence"/>
</dbReference>
<name>A0A1E2V6W7_9GAMM</name>
<proteinExistence type="predicted"/>
<organism evidence="1 2">
    <name type="scientific">Terasakiispira papahanaumokuakeensis</name>
    <dbReference type="NCBI Taxonomy" id="197479"/>
    <lineage>
        <taxon>Bacteria</taxon>
        <taxon>Pseudomonadati</taxon>
        <taxon>Pseudomonadota</taxon>
        <taxon>Gammaproteobacteria</taxon>
        <taxon>Oceanospirillales</taxon>
        <taxon>Terasakiispira</taxon>
    </lineage>
</organism>
<evidence type="ECO:0008006" key="3">
    <source>
        <dbReference type="Google" id="ProtNLM"/>
    </source>
</evidence>
<sequence>MPLMRKSYVVAQLESTKGEDAQPTAADILPITQIGSYTPYDGNTQSRERMRPYLGAVEQVNVSPRASIQLTFPLYGAGTAGEVPFVGRVLRACGMAETVVPAADDGATGALVKYTPTSADSETLTLWFERDGRLQRLTGAVGAPTLDLSTEGFPTLQVTFTGAYNRPEVSPLEGVSFEESLTEIPVNNQNTPKFAVHGQDEVMQSLSVDFGNNVAWKNLVGYEGADRTDRQPSGQVNIRARGAEESLAYFEMMESHRQVKTGSLEIVHGVNEGNIIEFRAPQAQLSSISDQDSDGRLHYQFDLSLLPEKGDDEFELIFR</sequence>
<dbReference type="InterPro" id="IPR044000">
    <property type="entry name" value="Phage_tube_2"/>
</dbReference>
<comment type="caution">
    <text evidence="1">The sequence shown here is derived from an EMBL/GenBank/DDBJ whole genome shotgun (WGS) entry which is preliminary data.</text>
</comment>
<dbReference type="AlphaFoldDB" id="A0A1E2V6W7"/>
<dbReference type="OrthoDB" id="6147138at2"/>
<evidence type="ECO:0000313" key="2">
    <source>
        <dbReference type="Proteomes" id="UP000094291"/>
    </source>
</evidence>
<reference evidence="1 2" key="1">
    <citation type="submission" date="2016-08" db="EMBL/GenBank/DDBJ databases">
        <authorList>
            <person name="Seilhamer J.J."/>
        </authorList>
    </citation>
    <scope>NUCLEOTIDE SEQUENCE [LARGE SCALE GENOMIC DNA]</scope>
    <source>
        <strain evidence="1 2">PH27A</strain>
    </source>
</reference>
<keyword evidence="2" id="KW-1185">Reference proteome</keyword>
<dbReference type="EMBL" id="MDTQ01000001">
    <property type="protein sequence ID" value="ODC02727.1"/>
    <property type="molecule type" value="Genomic_DNA"/>
</dbReference>
<dbReference type="Pfam" id="PF18906">
    <property type="entry name" value="Phage_tube_2"/>
    <property type="match status" value="1"/>
</dbReference>
<protein>
    <recommendedName>
        <fullName evidence="3">Phage tail protein</fullName>
    </recommendedName>
</protein>
<accession>A0A1E2V6W7</accession>
<dbReference type="RefSeq" id="WP_068997122.1">
    <property type="nucleotide sequence ID" value="NZ_MDTQ01000001.1"/>
</dbReference>
<evidence type="ECO:0000313" key="1">
    <source>
        <dbReference type="EMBL" id="ODC02727.1"/>
    </source>
</evidence>
<dbReference type="STRING" id="197479.BFW38_03365"/>